<gene>
    <name evidence="3" type="ORF">BXT84_15445</name>
</gene>
<keyword evidence="1" id="KW-0812">Transmembrane</keyword>
<dbReference type="PROSITE" id="PS50887">
    <property type="entry name" value="GGDEF"/>
    <property type="match status" value="1"/>
</dbReference>
<dbReference type="Gene3D" id="3.30.70.270">
    <property type="match status" value="1"/>
</dbReference>
<dbReference type="SMART" id="SM00267">
    <property type="entry name" value="GGDEF"/>
    <property type="match status" value="1"/>
</dbReference>
<dbReference type="InterPro" id="IPR043128">
    <property type="entry name" value="Rev_trsase/Diguanyl_cyclase"/>
</dbReference>
<feature type="transmembrane region" description="Helical" evidence="1">
    <location>
        <begin position="144"/>
        <end position="165"/>
    </location>
</feature>
<protein>
    <recommendedName>
        <fullName evidence="2">GGDEF domain-containing protein</fullName>
    </recommendedName>
</protein>
<feature type="transmembrane region" description="Helical" evidence="1">
    <location>
        <begin position="26"/>
        <end position="43"/>
    </location>
</feature>
<reference evidence="3 4" key="1">
    <citation type="journal article" date="2019" name="Sci. Rep.">
        <title>Sulfobacillus thermotolerans: new insights into resistance and metabolic capacities of acidophilic chemolithotrophs.</title>
        <authorList>
            <person name="Panyushkina A.E."/>
            <person name="Babenko V.V."/>
            <person name="Nikitina A.S."/>
            <person name="Selezneva O.V."/>
            <person name="Tsaplina I.A."/>
            <person name="Letarova M.A."/>
            <person name="Kostryukova E.S."/>
            <person name="Letarov A.V."/>
        </authorList>
    </citation>
    <scope>NUCLEOTIDE SEQUENCE [LARGE SCALE GENOMIC DNA]</scope>
    <source>
        <strain evidence="3 4">Kr1</strain>
    </source>
</reference>
<accession>A0ABM6RVA9</accession>
<dbReference type="InterPro" id="IPR050469">
    <property type="entry name" value="Diguanylate_Cyclase"/>
</dbReference>
<keyword evidence="1" id="KW-1133">Transmembrane helix</keyword>
<proteinExistence type="predicted"/>
<keyword evidence="1" id="KW-0472">Membrane</keyword>
<feature type="transmembrane region" description="Helical" evidence="1">
    <location>
        <begin position="120"/>
        <end position="138"/>
    </location>
</feature>
<feature type="domain" description="GGDEF" evidence="2">
    <location>
        <begin position="202"/>
        <end position="333"/>
    </location>
</feature>
<dbReference type="InterPro" id="IPR000160">
    <property type="entry name" value="GGDEF_dom"/>
</dbReference>
<evidence type="ECO:0000313" key="4">
    <source>
        <dbReference type="Proteomes" id="UP000325292"/>
    </source>
</evidence>
<organism evidence="3 4">
    <name type="scientific">Sulfobacillus thermotolerans</name>
    <dbReference type="NCBI Taxonomy" id="338644"/>
    <lineage>
        <taxon>Bacteria</taxon>
        <taxon>Bacillati</taxon>
        <taxon>Bacillota</taxon>
        <taxon>Clostridia</taxon>
        <taxon>Eubacteriales</taxon>
        <taxon>Clostridiales Family XVII. Incertae Sedis</taxon>
        <taxon>Sulfobacillus</taxon>
    </lineage>
</organism>
<dbReference type="CDD" id="cd01949">
    <property type="entry name" value="GGDEF"/>
    <property type="match status" value="1"/>
</dbReference>
<dbReference type="InterPro" id="IPR029787">
    <property type="entry name" value="Nucleotide_cyclase"/>
</dbReference>
<evidence type="ECO:0000256" key="1">
    <source>
        <dbReference type="SAM" id="Phobius"/>
    </source>
</evidence>
<feature type="transmembrane region" description="Helical" evidence="1">
    <location>
        <begin position="92"/>
        <end position="113"/>
    </location>
</feature>
<dbReference type="EMBL" id="CP019454">
    <property type="protein sequence ID" value="AUW95179.1"/>
    <property type="molecule type" value="Genomic_DNA"/>
</dbReference>
<keyword evidence="4" id="KW-1185">Reference proteome</keyword>
<sequence>MKETKVQQSWWIRRYERDPRKFGDDARWLFLGLVIAMTAVYWPHHAMRANMLSSAVLWAVYLPIRTYIRIHYRTPSSLVWTDALSMVVNMYWWKWLPVSAPLLSVAVVWEAAWSLPVAQAFWVSILLGVGYAGAVLWPPALPHAWDSIVFVAPFYTLFAVLLYLLRRQLGYFETLAGTDYLTGLPNRRQLLESYQKSPQAALRSWVVIFDMDNFKQINDRFGHIVGDMVLRDFGRILRQLFRTGELTARYGGEEFLVVLPLSVSSAALKERLARINFHLQDLSLHYPTPVTVSAGVAQSWHDGEPLMALIARADEALYQAKARGKNQAVWSASTSTP</sequence>
<evidence type="ECO:0000259" key="2">
    <source>
        <dbReference type="PROSITE" id="PS50887"/>
    </source>
</evidence>
<dbReference type="SUPFAM" id="SSF55073">
    <property type="entry name" value="Nucleotide cyclase"/>
    <property type="match status" value="1"/>
</dbReference>
<dbReference type="PANTHER" id="PTHR45138:SF24">
    <property type="entry name" value="DIGUANYLATE CYCLASE DGCC-RELATED"/>
    <property type="match status" value="1"/>
</dbReference>
<name>A0ABM6RVA9_9FIRM</name>
<dbReference type="Proteomes" id="UP000325292">
    <property type="component" value="Chromosome"/>
</dbReference>
<dbReference type="NCBIfam" id="TIGR00254">
    <property type="entry name" value="GGDEF"/>
    <property type="match status" value="1"/>
</dbReference>
<dbReference type="Pfam" id="PF00990">
    <property type="entry name" value="GGDEF"/>
    <property type="match status" value="1"/>
</dbReference>
<evidence type="ECO:0000313" key="3">
    <source>
        <dbReference type="EMBL" id="AUW95179.1"/>
    </source>
</evidence>
<dbReference type="PANTHER" id="PTHR45138">
    <property type="entry name" value="REGULATORY COMPONENTS OF SENSORY TRANSDUCTION SYSTEM"/>
    <property type="match status" value="1"/>
</dbReference>